<proteinExistence type="predicted"/>
<organism evidence="1">
    <name type="scientific">uncultured marine bacterium Ant4D3</name>
    <dbReference type="NCBI Taxonomy" id="360423"/>
    <lineage>
        <taxon>Bacteria</taxon>
        <taxon>environmental samples</taxon>
    </lineage>
</organism>
<dbReference type="AlphaFoldDB" id="Q2PYK9"/>
<reference evidence="1" key="1">
    <citation type="journal article" date="2006" name="Appl. Environ. Microbiol.">
        <title>Comparative genomics of DNA fragments from six Antarctic marine planktonic bacteria.</title>
        <authorList>
            <person name="Grzymski J.J."/>
            <person name="Carter B.J."/>
            <person name="DeLong E.F."/>
            <person name="Feldman R.A."/>
            <person name="Ghadiri A."/>
            <person name="Murray A.E."/>
        </authorList>
    </citation>
    <scope>NUCLEOTIDE SEQUENCE</scope>
</reference>
<accession>Q2PYK9</accession>
<evidence type="ECO:0000313" key="1">
    <source>
        <dbReference type="EMBL" id="ABC25218.1"/>
    </source>
</evidence>
<dbReference type="EMBL" id="DQ295237">
    <property type="protein sequence ID" value="ABC25218.1"/>
    <property type="molecule type" value="Genomic_DNA"/>
</dbReference>
<protein>
    <submittedName>
        <fullName evidence="1">Uncharacterized protein</fullName>
    </submittedName>
</protein>
<name>Q2PYK9_9BACT</name>
<sequence>MVKPKAGGFNHLVISLGEFLRAILIDTMVPLFVA</sequence>